<dbReference type="InterPro" id="IPR013525">
    <property type="entry name" value="ABC2_TM"/>
</dbReference>
<comment type="caution">
    <text evidence="10">The sequence shown here is derived from an EMBL/GenBank/DDBJ whole genome shotgun (WGS) entry which is preliminary data.</text>
</comment>
<keyword evidence="11" id="KW-1185">Reference proteome</keyword>
<feature type="transmembrane region" description="Helical" evidence="8">
    <location>
        <begin position="405"/>
        <end position="426"/>
    </location>
</feature>
<evidence type="ECO:0000256" key="6">
    <source>
        <dbReference type="ARBA" id="ARBA00022989"/>
    </source>
</evidence>
<organism evidence="10 11">
    <name type="scientific">Polysphondylium violaceum</name>
    <dbReference type="NCBI Taxonomy" id="133409"/>
    <lineage>
        <taxon>Eukaryota</taxon>
        <taxon>Amoebozoa</taxon>
        <taxon>Evosea</taxon>
        <taxon>Eumycetozoa</taxon>
        <taxon>Dictyostelia</taxon>
        <taxon>Dictyosteliales</taxon>
        <taxon>Dictyosteliaceae</taxon>
        <taxon>Polysphondylium</taxon>
    </lineage>
</organism>
<dbReference type="PROSITE" id="PS50893">
    <property type="entry name" value="ABC_TRANSPORTER_2"/>
    <property type="match status" value="1"/>
</dbReference>
<dbReference type="InterPro" id="IPR027417">
    <property type="entry name" value="P-loop_NTPase"/>
</dbReference>
<name>A0A8J4PTD4_9MYCE</name>
<reference evidence="10" key="1">
    <citation type="submission" date="2020-01" db="EMBL/GenBank/DDBJ databases">
        <title>Development of genomics and gene disruption for Polysphondylium violaceum indicates a role for the polyketide synthase stlB in stalk morphogenesis.</title>
        <authorList>
            <person name="Narita B."/>
            <person name="Kawabe Y."/>
            <person name="Kin K."/>
            <person name="Saito T."/>
            <person name="Gibbs R."/>
            <person name="Kuspa A."/>
            <person name="Muzny D."/>
            <person name="Queller D."/>
            <person name="Richards S."/>
            <person name="Strassman J."/>
            <person name="Sucgang R."/>
            <person name="Worley K."/>
            <person name="Schaap P."/>
        </authorList>
    </citation>
    <scope>NUCLEOTIDE SEQUENCE</scope>
    <source>
        <strain evidence="10">QSvi11</strain>
    </source>
</reference>
<dbReference type="SUPFAM" id="SSF52540">
    <property type="entry name" value="P-loop containing nucleoside triphosphate hydrolases"/>
    <property type="match status" value="1"/>
</dbReference>
<keyword evidence="5" id="KW-0067">ATP-binding</keyword>
<dbReference type="GO" id="GO:0016020">
    <property type="term" value="C:membrane"/>
    <property type="evidence" value="ECO:0007669"/>
    <property type="project" value="UniProtKB-SubCell"/>
</dbReference>
<keyword evidence="4" id="KW-0547">Nucleotide-binding</keyword>
<feature type="transmembrane region" description="Helical" evidence="8">
    <location>
        <begin position="372"/>
        <end position="393"/>
    </location>
</feature>
<dbReference type="SMART" id="SM00382">
    <property type="entry name" value="AAA"/>
    <property type="match status" value="1"/>
</dbReference>
<dbReference type="GO" id="GO:0005524">
    <property type="term" value="F:ATP binding"/>
    <property type="evidence" value="ECO:0007669"/>
    <property type="project" value="UniProtKB-KW"/>
</dbReference>
<dbReference type="GO" id="GO:0016887">
    <property type="term" value="F:ATP hydrolysis activity"/>
    <property type="evidence" value="ECO:0007669"/>
    <property type="project" value="InterPro"/>
</dbReference>
<evidence type="ECO:0000256" key="8">
    <source>
        <dbReference type="SAM" id="Phobius"/>
    </source>
</evidence>
<dbReference type="GO" id="GO:0030587">
    <property type="term" value="P:sorocarp development"/>
    <property type="evidence" value="ECO:0007669"/>
    <property type="project" value="UniProtKB-ARBA"/>
</dbReference>
<feature type="domain" description="ABC transporter" evidence="9">
    <location>
        <begin position="27"/>
        <end position="282"/>
    </location>
</feature>
<evidence type="ECO:0000256" key="1">
    <source>
        <dbReference type="ARBA" id="ARBA00004141"/>
    </source>
</evidence>
<proteinExistence type="predicted"/>
<evidence type="ECO:0000256" key="7">
    <source>
        <dbReference type="ARBA" id="ARBA00023136"/>
    </source>
</evidence>
<dbReference type="Gene3D" id="3.40.50.300">
    <property type="entry name" value="P-loop containing nucleotide triphosphate hydrolases"/>
    <property type="match status" value="1"/>
</dbReference>
<dbReference type="AlphaFoldDB" id="A0A8J4PTD4"/>
<evidence type="ECO:0000256" key="2">
    <source>
        <dbReference type="ARBA" id="ARBA00022448"/>
    </source>
</evidence>
<evidence type="ECO:0000259" key="9">
    <source>
        <dbReference type="PROSITE" id="PS50893"/>
    </source>
</evidence>
<comment type="subcellular location">
    <subcellularLocation>
        <location evidence="1">Membrane</location>
        <topology evidence="1">Multi-pass membrane protein</topology>
    </subcellularLocation>
</comment>
<keyword evidence="2" id="KW-0813">Transport</keyword>
<dbReference type="EMBL" id="AJWJ01000222">
    <property type="protein sequence ID" value="KAF2073162.1"/>
    <property type="molecule type" value="Genomic_DNA"/>
</dbReference>
<dbReference type="Pfam" id="PF00005">
    <property type="entry name" value="ABC_tran"/>
    <property type="match status" value="1"/>
</dbReference>
<dbReference type="InterPro" id="IPR050352">
    <property type="entry name" value="ABCG_transporters"/>
</dbReference>
<dbReference type="PROSITE" id="PS00211">
    <property type="entry name" value="ABC_TRANSPORTER_1"/>
    <property type="match status" value="1"/>
</dbReference>
<dbReference type="Proteomes" id="UP000695562">
    <property type="component" value="Unassembled WGS sequence"/>
</dbReference>
<evidence type="ECO:0000313" key="10">
    <source>
        <dbReference type="EMBL" id="KAF2073162.1"/>
    </source>
</evidence>
<evidence type="ECO:0000256" key="5">
    <source>
        <dbReference type="ARBA" id="ARBA00022840"/>
    </source>
</evidence>
<keyword evidence="3 8" id="KW-0812">Transmembrane</keyword>
<protein>
    <recommendedName>
        <fullName evidence="9">ABC transporter domain-containing protein</fullName>
    </recommendedName>
</protein>
<evidence type="ECO:0000313" key="11">
    <source>
        <dbReference type="Proteomes" id="UP000695562"/>
    </source>
</evidence>
<evidence type="ECO:0000256" key="3">
    <source>
        <dbReference type="ARBA" id="ARBA00022692"/>
    </source>
</evidence>
<sequence>MTILNEKSNFNDDSTRLSWTKTQSFEVELRNLTVSCEIKSGLVPLPWVKGEKKEILKQIDSLRVPAGSFLAILGTSGSGKTTLLNTISGRSEELIVEGDILFNGHKVFPEEIRKSVGYVLQSDQLLPTLTVRETLQYAGLLRLPNTFTKARKMEIVEEIIGELALRDCANRQIGNSAGKRGISGGELRRVSIGVQMLSNPGVLYLDEPSSGLDSFTAHNLVETLLSLSRLNKTVICTIHQPRADIFKLFDYVLLLSKGNVVYYGPTTGIVDHFAALGYECPYDVNPADFFLDLITINSQNEKVEQESTERLGQLIEGYKESLLSKPSIGLASSSAEEMKRFVPESRNTSFLYQVLLLIKRSFQHIIRDKSLFMARLVETILMALITGGIFYNLEQDIGGIKSRIAAFYIVVILQPYLIIIATILHYSEELRVFDREHYDGMYSSVAYWCASKASNLPFEIITSFIFSSIFYWMANLRPTLVAFLWFYLVLTLVQYASASMGHMSSSIIRGFAGASLMANLTMTFIGISSGYLINPATFPFYLDWISYVSMYAYAFSALSANEFLGNNYPCPYPPDDIQCALYQGDQILSRLELRSNDIGFNCIILLVIATFFNTVSFLALRFIKYKPK</sequence>
<dbReference type="OrthoDB" id="26425at2759"/>
<keyword evidence="6 8" id="KW-1133">Transmembrane helix</keyword>
<feature type="transmembrane region" description="Helical" evidence="8">
    <location>
        <begin position="598"/>
        <end position="623"/>
    </location>
</feature>
<dbReference type="PANTHER" id="PTHR48041:SF139">
    <property type="entry name" value="PROTEIN SCARLET"/>
    <property type="match status" value="1"/>
</dbReference>
<dbReference type="PANTHER" id="PTHR48041">
    <property type="entry name" value="ABC TRANSPORTER G FAMILY MEMBER 28"/>
    <property type="match status" value="1"/>
</dbReference>
<keyword evidence="7 8" id="KW-0472">Membrane</keyword>
<feature type="transmembrane region" description="Helical" evidence="8">
    <location>
        <begin position="510"/>
        <end position="533"/>
    </location>
</feature>
<dbReference type="InterPro" id="IPR003439">
    <property type="entry name" value="ABC_transporter-like_ATP-bd"/>
</dbReference>
<dbReference type="Pfam" id="PF01061">
    <property type="entry name" value="ABC2_membrane"/>
    <property type="match status" value="1"/>
</dbReference>
<dbReference type="InterPro" id="IPR017871">
    <property type="entry name" value="ABC_transporter-like_CS"/>
</dbReference>
<dbReference type="Pfam" id="PF19055">
    <property type="entry name" value="ABC2_membrane_7"/>
    <property type="match status" value="1"/>
</dbReference>
<accession>A0A8J4PTD4</accession>
<dbReference type="InterPro" id="IPR003593">
    <property type="entry name" value="AAA+_ATPase"/>
</dbReference>
<gene>
    <name evidence="10" type="ORF">CYY_005515</name>
</gene>
<dbReference type="GO" id="GO:0140359">
    <property type="term" value="F:ABC-type transporter activity"/>
    <property type="evidence" value="ECO:0007669"/>
    <property type="project" value="InterPro"/>
</dbReference>
<dbReference type="InterPro" id="IPR043926">
    <property type="entry name" value="ABCG_dom"/>
</dbReference>
<evidence type="ECO:0000256" key="4">
    <source>
        <dbReference type="ARBA" id="ARBA00022741"/>
    </source>
</evidence>
<feature type="transmembrane region" description="Helical" evidence="8">
    <location>
        <begin position="480"/>
        <end position="498"/>
    </location>
</feature>